<gene>
    <name evidence="1" type="ORF">LPLAT_LOCUS7063</name>
</gene>
<sequence length="226" mass="25903">MDANQFAQLLASFNQCQQNLVTQLTQKFQQHQGESTGSNAALSNIPTFENFDQKKEKIKCYLERFENYLAMKNVTEEKKKAQLLCVSIGSVHYNSLSALLGPGKPVKYLTYKQLKEYLQEMLLPHRSEIVSQHYFLSTYQKESQTIPEFVAALQSDPTECKFNVTCECMKVVSAADLFLRAQYIRGLKDNWIREQLLQVNVNQFSEILNKAIALEASRLETQALSK</sequence>
<evidence type="ECO:0000313" key="1">
    <source>
        <dbReference type="EMBL" id="CAL1672395.1"/>
    </source>
</evidence>
<name>A0AAV2MY98_9HYME</name>
<evidence type="ECO:0008006" key="3">
    <source>
        <dbReference type="Google" id="ProtNLM"/>
    </source>
</evidence>
<proteinExistence type="predicted"/>
<comment type="caution">
    <text evidence="1">The sequence shown here is derived from an EMBL/GenBank/DDBJ whole genome shotgun (WGS) entry which is preliminary data.</text>
</comment>
<dbReference type="AlphaFoldDB" id="A0AAV2MY98"/>
<protein>
    <recommendedName>
        <fullName evidence="3">Gag protein</fullName>
    </recommendedName>
</protein>
<reference evidence="1" key="1">
    <citation type="submission" date="2024-04" db="EMBL/GenBank/DDBJ databases">
        <authorList>
            <consortium name="Molecular Ecology Group"/>
        </authorList>
    </citation>
    <scope>NUCLEOTIDE SEQUENCE</scope>
</reference>
<keyword evidence="2" id="KW-1185">Reference proteome</keyword>
<accession>A0AAV2MY98</accession>
<evidence type="ECO:0000313" key="2">
    <source>
        <dbReference type="Proteomes" id="UP001497644"/>
    </source>
</evidence>
<organism evidence="1 2">
    <name type="scientific">Lasius platythorax</name>
    <dbReference type="NCBI Taxonomy" id="488582"/>
    <lineage>
        <taxon>Eukaryota</taxon>
        <taxon>Metazoa</taxon>
        <taxon>Ecdysozoa</taxon>
        <taxon>Arthropoda</taxon>
        <taxon>Hexapoda</taxon>
        <taxon>Insecta</taxon>
        <taxon>Pterygota</taxon>
        <taxon>Neoptera</taxon>
        <taxon>Endopterygota</taxon>
        <taxon>Hymenoptera</taxon>
        <taxon>Apocrita</taxon>
        <taxon>Aculeata</taxon>
        <taxon>Formicoidea</taxon>
        <taxon>Formicidae</taxon>
        <taxon>Formicinae</taxon>
        <taxon>Lasius</taxon>
        <taxon>Lasius</taxon>
    </lineage>
</organism>
<dbReference type="Proteomes" id="UP001497644">
    <property type="component" value="Unassembled WGS sequence"/>
</dbReference>
<dbReference type="EMBL" id="CAXIPU020000545">
    <property type="protein sequence ID" value="CAL1672395.1"/>
    <property type="molecule type" value="Genomic_DNA"/>
</dbReference>